<dbReference type="SUPFAM" id="SSF50249">
    <property type="entry name" value="Nucleic acid-binding proteins"/>
    <property type="match status" value="13"/>
</dbReference>
<dbReference type="Pfam" id="PF23240">
    <property type="entry name" value="HAT_PRP39_N"/>
    <property type="match status" value="1"/>
</dbReference>
<feature type="compositionally biased region" description="Basic and acidic residues" evidence="11">
    <location>
        <begin position="1404"/>
        <end position="1414"/>
    </location>
</feature>
<dbReference type="FunFam" id="2.40.50.140:FF:000155">
    <property type="entry name" value="rRNA biogenesis protein RRP5"/>
    <property type="match status" value="1"/>
</dbReference>
<dbReference type="HOGENOM" id="CLU_000845_0_0_1"/>
<dbReference type="Pfam" id="PF00575">
    <property type="entry name" value="S1"/>
    <property type="match status" value="3"/>
</dbReference>
<name>A0A099NZW8_PICKU</name>
<dbReference type="Gene3D" id="1.25.40.10">
    <property type="entry name" value="Tetratricopeptide repeat domain"/>
    <property type="match status" value="1"/>
</dbReference>
<accession>A0A099NZW8</accession>
<dbReference type="PROSITE" id="PS50126">
    <property type="entry name" value="S1"/>
    <property type="match status" value="11"/>
</dbReference>
<feature type="domain" description="S1 motif" evidence="12">
    <location>
        <begin position="581"/>
        <end position="650"/>
    </location>
</feature>
<dbReference type="InterPro" id="IPR048059">
    <property type="entry name" value="Rrp5_S1_rpt_hs1_sc1"/>
</dbReference>
<comment type="subcellular location">
    <subcellularLocation>
        <location evidence="1">Nucleus</location>
        <location evidence="1">Nucleolus</location>
    </subcellularLocation>
</comment>
<feature type="domain" description="S1 motif" evidence="12">
    <location>
        <begin position="969"/>
        <end position="1040"/>
    </location>
</feature>
<feature type="region of interest" description="Disordered" evidence="11">
    <location>
        <begin position="1318"/>
        <end position="1420"/>
    </location>
</feature>
<dbReference type="FunFam" id="2.40.50.140:FF:000103">
    <property type="entry name" value="protein RRP5 homolog"/>
    <property type="match status" value="1"/>
</dbReference>
<comment type="function">
    <text evidence="7">Involved in the biogenesis of rRNA. Required for the formation of 18S and 5.8S rRNA.</text>
</comment>
<comment type="caution">
    <text evidence="13">The sequence shown here is derived from an EMBL/GenBank/DDBJ whole genome shotgun (WGS) entry which is preliminary data.</text>
</comment>
<feature type="compositionally biased region" description="Acidic residues" evidence="11">
    <location>
        <begin position="1381"/>
        <end position="1390"/>
    </location>
</feature>
<evidence type="ECO:0000259" key="12">
    <source>
        <dbReference type="PROSITE" id="PS50126"/>
    </source>
</evidence>
<dbReference type="Pfam" id="PF23459">
    <property type="entry name" value="S1_RRP5"/>
    <property type="match status" value="1"/>
</dbReference>
<evidence type="ECO:0000256" key="4">
    <source>
        <dbReference type="ARBA" id="ARBA00022553"/>
    </source>
</evidence>
<dbReference type="GO" id="GO:0032040">
    <property type="term" value="C:small-subunit processome"/>
    <property type="evidence" value="ECO:0007669"/>
    <property type="project" value="TreeGrafter"/>
</dbReference>
<keyword evidence="10" id="KW-0802">TPR repeat</keyword>
<keyword evidence="6" id="KW-0539">Nucleus</keyword>
<evidence type="ECO:0000256" key="10">
    <source>
        <dbReference type="PROSITE-ProRule" id="PRU00339"/>
    </source>
</evidence>
<dbReference type="SUPFAM" id="SSF48452">
    <property type="entry name" value="TPR-like"/>
    <property type="match status" value="2"/>
</dbReference>
<feature type="compositionally biased region" description="Acidic residues" evidence="11">
    <location>
        <begin position="1321"/>
        <end position="1331"/>
    </location>
</feature>
<dbReference type="InterPro" id="IPR057302">
    <property type="entry name" value="Rrp5_S1"/>
</dbReference>
<feature type="domain" description="S1 motif" evidence="12">
    <location>
        <begin position="225"/>
        <end position="295"/>
    </location>
</feature>
<evidence type="ECO:0000256" key="1">
    <source>
        <dbReference type="ARBA" id="ARBA00004604"/>
    </source>
</evidence>
<dbReference type="InterPro" id="IPR003107">
    <property type="entry name" value="HAT"/>
</dbReference>
<feature type="compositionally biased region" description="Acidic residues" evidence="11">
    <location>
        <begin position="151"/>
        <end position="164"/>
    </location>
</feature>
<dbReference type="InterPro" id="IPR003029">
    <property type="entry name" value="S1_domain"/>
</dbReference>
<dbReference type="PANTHER" id="PTHR23270:SF10">
    <property type="entry name" value="PROTEIN RRP5 HOMOLOG"/>
    <property type="match status" value="1"/>
</dbReference>
<organism evidence="13 14">
    <name type="scientific">Pichia kudriavzevii</name>
    <name type="common">Yeast</name>
    <name type="synonym">Issatchenkia orientalis</name>
    <dbReference type="NCBI Taxonomy" id="4909"/>
    <lineage>
        <taxon>Eukaryota</taxon>
        <taxon>Fungi</taxon>
        <taxon>Dikarya</taxon>
        <taxon>Ascomycota</taxon>
        <taxon>Saccharomycotina</taxon>
        <taxon>Pichiomycetes</taxon>
        <taxon>Pichiales</taxon>
        <taxon>Pichiaceae</taxon>
        <taxon>Pichia</taxon>
    </lineage>
</organism>
<dbReference type="CDD" id="cd05693">
    <property type="entry name" value="S1_Rrp5_repeat_hs1_sc1"/>
    <property type="match status" value="1"/>
</dbReference>
<dbReference type="FunFam" id="2.40.50.140:FF:000196">
    <property type="entry name" value="rRNA biogenesis protein RRP5"/>
    <property type="match status" value="1"/>
</dbReference>
<keyword evidence="4" id="KW-0597">Phosphoprotein</keyword>
<evidence type="ECO:0000256" key="3">
    <source>
        <dbReference type="ARBA" id="ARBA00022552"/>
    </source>
</evidence>
<dbReference type="Proteomes" id="UP000029867">
    <property type="component" value="Unassembled WGS sequence"/>
</dbReference>
<evidence type="ECO:0000256" key="11">
    <source>
        <dbReference type="SAM" id="MobiDB-lite"/>
    </source>
</evidence>
<dbReference type="InterPro" id="IPR045209">
    <property type="entry name" value="Rrp5"/>
</dbReference>
<keyword evidence="3" id="KW-0698">rRNA processing</keyword>
<keyword evidence="5" id="KW-0677">Repeat</keyword>
<dbReference type="InterPro" id="IPR012340">
    <property type="entry name" value="NA-bd_OB-fold"/>
</dbReference>
<feature type="compositionally biased region" description="Basic residues" evidence="11">
    <location>
        <begin position="67"/>
        <end position="76"/>
    </location>
</feature>
<evidence type="ECO:0000313" key="13">
    <source>
        <dbReference type="EMBL" id="KGK37584.1"/>
    </source>
</evidence>
<dbReference type="EMBL" id="JQFK01000033">
    <property type="protein sequence ID" value="KGK37584.1"/>
    <property type="molecule type" value="Genomic_DNA"/>
</dbReference>
<sequence>MAPKRTREDPDAKEQKSLLSSAAEISFPRGGASVLTPIEMKEVANQAKSDVLFESQAKSDLSEPSKKKAKKSKKSKVSLLNKDEENEEEKAKKITIDTLSYNILNPGSYVLGMIKQINKMEIIMALADNLVGFVPITNISSELVKLLHEYDDQEESDSDSDNEESSSRETERQFPSLSNRFKVGQYLRAKVVSNINDKGKKRIELSIEPEKVNSPMEEKEDLVENAIVQASVTSIEDHGAILNFGKNTHLSGFISKKELDSTASVVQAGSVLLVSISKINSRTATCKFPVAVVKKQPIVAAVSSIDALLPGMLVDAIIEGVLPQGLTCKVHSLCDATITLQHMNSLLSPDEIKHNYSVGSVLKARIIATYTKNGTTKLAISILPNHQTLTYTGKDALEAFPIGHIFDTVTIRGKSPNFLFVDVMSGEIPAQVHNSRVTKGKDLDLNYKIGSTHQARVLDYSMFDNYYILTMDKEQIDASFLKATEIPVGQKVTCKVEKVSPEGIIVNLENNFQATVPDIHISDIKLVYPERKFKIGASVKGRVLNVRAYGSKSFITVTLKRSLVNADDEEIVTSYDMLDIGKKVPATVQKILPSGCVVSFFGNVSAFLPNAEISETYVRNANDFVKVGQTVKVRVISVDKALSKCMVSLRVSSDMTDEQVNALSKLVPGKSIVNAEILEKERDSVIVKLDDCEVRGIVHVGHLADGLPDVARSQLKKLKIGEKIEALVLVLDKRHRAVTLSCKPSLLSDAKAGSLPTEFTDISISDKVLHGYVKTVIPTGVFVSFGNNLTGLVIPRFASGKKINDLTAAFTPDQSVNCSVVNVDQNSQRFLLSLLVGSNDSKENIINPVDKSVKKLGDYSVGKVTKCIIKSIENTHLLVKLAGNQEGIVDITQTFDDIKRVENLAEPLSSFTVGKKLEARVIGYFDVEKQKFLHSKKDKSNLIELSIRPSVLKSKEVVYPLSFHDIKEGQSVTGYISSINNGYFWYHISASQKAKLSFIDVTDDVSKFENFKENYKVGAVVPAKVTNINTEHYAITVSGRSNNVVSGKDIKVGDVLPSLVLNVRGNSVLVSLGNNVTAVSMATDALDDYTLHLEDVYHIGDLHVATVVSTEGKIYVSLRGKNPKDKLINSIADIKRGDVVRGYINKINNTGLFVDLGRSVYALVKVSDISDSFIKDWKKDFHINQPVRGRILEADSEGRVLMTLKDSVVNGEISNLKSFKDLKVGDIFEGSIKKVEEYGVFVKLDGTENISGLCHRSEITDSPIKDAQEIFKAGERVKVKILDINSNKRQLSLGMKASYFKNADSDIDEDGDVIMEKASDNEDSDDEEMIDADSVSSDSEEDSHSQSDEEEKEEVAKETPNGLSAGFDWTASILEQAKEEESSDEEEDFNNEVNRKAKKQSKKSKSEETEDKTGDLNTRAPQSVSDFERLLVGNPDSSILWIQYMSFQLQLSEIEKAREIAERALKTINFREEQQKMNIWIALLNLENSFGDDESLKDVFKRACQYMDSFTMHQKLATIYIASEKYRKADELLAVLCKKFGSKQPSAWVTYGSFLIDRRQNEEAHKILAKALQILPKREHVDVVRKFAQLEFQKGDPEQGRSLFEGLLSDVPKRIDIWNVYIDQEIKANEKSKVDDLFERVVERKLSRKQAKFFFAKWLSFEESQNDEKAQDYVKAKAAEYAQKLSK</sequence>
<feature type="region of interest" description="Disordered" evidence="11">
    <location>
        <begin position="1"/>
        <end position="21"/>
    </location>
</feature>
<evidence type="ECO:0000256" key="7">
    <source>
        <dbReference type="ARBA" id="ARBA00055575"/>
    </source>
</evidence>
<dbReference type="GO" id="GO:0006364">
    <property type="term" value="P:rRNA processing"/>
    <property type="evidence" value="ECO:0007669"/>
    <property type="project" value="UniProtKB-KW"/>
</dbReference>
<feature type="compositionally biased region" description="Basic and acidic residues" evidence="11">
    <location>
        <begin position="1"/>
        <end position="16"/>
    </location>
</feature>
<dbReference type="eggNOG" id="KOG1070">
    <property type="taxonomic scope" value="Eukaryota"/>
</dbReference>
<dbReference type="PANTHER" id="PTHR23270">
    <property type="entry name" value="PROGRAMMED CELL DEATH PROTEIN 11 PRE-RRNA PROCESSING PROTEIN RRP5"/>
    <property type="match status" value="1"/>
</dbReference>
<feature type="domain" description="S1 motif" evidence="12">
    <location>
        <begin position="489"/>
        <end position="560"/>
    </location>
</feature>
<reference evidence="14" key="1">
    <citation type="journal article" date="2014" name="Microb. Cell Fact.">
        <title>Exploiting Issatchenkia orientalis SD108 for succinic acid production.</title>
        <authorList>
            <person name="Xiao H."/>
            <person name="Shao Z."/>
            <person name="Jiang Y."/>
            <person name="Dole S."/>
            <person name="Zhao H."/>
        </authorList>
    </citation>
    <scope>NUCLEOTIDE SEQUENCE [LARGE SCALE GENOMIC DNA]</scope>
    <source>
        <strain evidence="14">SD108</strain>
    </source>
</reference>
<evidence type="ECO:0000256" key="6">
    <source>
        <dbReference type="ARBA" id="ARBA00023242"/>
    </source>
</evidence>
<evidence type="ECO:0000256" key="5">
    <source>
        <dbReference type="ARBA" id="ARBA00022737"/>
    </source>
</evidence>
<protein>
    <recommendedName>
        <fullName evidence="8">rRNA biogenesis protein RRP5</fullName>
    </recommendedName>
    <alternativeName>
        <fullName evidence="9">Ribosomal RNA-processing protein 5</fullName>
    </alternativeName>
</protein>
<feature type="domain" description="S1 motif" evidence="12">
    <location>
        <begin position="670"/>
        <end position="743"/>
    </location>
</feature>
<feature type="domain" description="S1 motif" evidence="12">
    <location>
        <begin position="862"/>
        <end position="937"/>
    </location>
</feature>
<evidence type="ECO:0000256" key="8">
    <source>
        <dbReference type="ARBA" id="ARBA00073619"/>
    </source>
</evidence>
<dbReference type="PROSITE" id="PS50005">
    <property type="entry name" value="TPR"/>
    <property type="match status" value="1"/>
</dbReference>
<feature type="region of interest" description="Disordered" evidence="11">
    <location>
        <begin position="150"/>
        <end position="174"/>
    </location>
</feature>
<evidence type="ECO:0000256" key="2">
    <source>
        <dbReference type="ARBA" id="ARBA00022517"/>
    </source>
</evidence>
<dbReference type="FunFam" id="1.25.40.10:FF:000065">
    <property type="entry name" value="Programmed cell death 11"/>
    <property type="match status" value="1"/>
</dbReference>
<gene>
    <name evidence="13" type="ORF">JL09_g3264</name>
</gene>
<feature type="domain" description="S1 motif" evidence="12">
    <location>
        <begin position="107"/>
        <end position="208"/>
    </location>
</feature>
<dbReference type="InterPro" id="IPR011990">
    <property type="entry name" value="TPR-like_helical_dom_sf"/>
</dbReference>
<dbReference type="CDD" id="cd05708">
    <property type="entry name" value="S1_Rrp5_repeat_sc12"/>
    <property type="match status" value="1"/>
</dbReference>
<proteinExistence type="predicted"/>
<evidence type="ECO:0000313" key="14">
    <source>
        <dbReference type="Proteomes" id="UP000029867"/>
    </source>
</evidence>
<dbReference type="SMART" id="SM00386">
    <property type="entry name" value="HAT"/>
    <property type="match status" value="6"/>
</dbReference>
<feature type="domain" description="S1 motif" evidence="12">
    <location>
        <begin position="1053"/>
        <end position="1121"/>
    </location>
</feature>
<evidence type="ECO:0000256" key="9">
    <source>
        <dbReference type="ARBA" id="ARBA00076674"/>
    </source>
</evidence>
<feature type="region of interest" description="Disordered" evidence="11">
    <location>
        <begin position="55"/>
        <end position="91"/>
    </location>
</feature>
<dbReference type="SMART" id="SM00316">
    <property type="entry name" value="S1"/>
    <property type="match status" value="13"/>
</dbReference>
<dbReference type="VEuPathDB" id="FungiDB:C5L36_0E05400"/>
<dbReference type="InterPro" id="IPR019734">
    <property type="entry name" value="TPR_rpt"/>
</dbReference>
<feature type="domain" description="S1 motif" evidence="12">
    <location>
        <begin position="766"/>
        <end position="835"/>
    </location>
</feature>
<keyword evidence="2" id="KW-0690">Ribosome biogenesis</keyword>
<feature type="repeat" description="TPR" evidence="10">
    <location>
        <begin position="1545"/>
        <end position="1578"/>
    </location>
</feature>
<dbReference type="Gene3D" id="2.40.50.140">
    <property type="entry name" value="Nucleic acid-binding proteins"/>
    <property type="match status" value="10"/>
</dbReference>
<feature type="domain" description="S1 motif" evidence="12">
    <location>
        <begin position="1137"/>
        <end position="1205"/>
    </location>
</feature>
<feature type="domain" description="S1 motif" evidence="12">
    <location>
        <begin position="1225"/>
        <end position="1296"/>
    </location>
</feature>
<dbReference type="GO" id="GO:0003723">
    <property type="term" value="F:RNA binding"/>
    <property type="evidence" value="ECO:0007669"/>
    <property type="project" value="TreeGrafter"/>
</dbReference>
<dbReference type="FunFam" id="2.40.50.140:FF:000159">
    <property type="entry name" value="rRNA biogenesis protein rrp5"/>
    <property type="match status" value="1"/>
</dbReference>